<reference evidence="4" key="1">
    <citation type="submission" date="2016-06" db="UniProtKB">
        <authorList>
            <consortium name="WormBaseParasite"/>
        </authorList>
    </citation>
    <scope>IDENTIFICATION</scope>
</reference>
<evidence type="ECO:0000313" key="4">
    <source>
        <dbReference type="WBParaSite" id="SSLN_0000855301-mRNA-1"/>
    </source>
</evidence>
<dbReference type="EMBL" id="UYSU01034541">
    <property type="protein sequence ID" value="VDL94611.1"/>
    <property type="molecule type" value="Genomic_DNA"/>
</dbReference>
<evidence type="ECO:0000256" key="1">
    <source>
        <dbReference type="SAM" id="MobiDB-lite"/>
    </source>
</evidence>
<proteinExistence type="predicted"/>
<accession>A0A183SVH8</accession>
<name>A0A183SVH8_SCHSO</name>
<dbReference type="AlphaFoldDB" id="A0A183SVH8"/>
<organism evidence="4">
    <name type="scientific">Schistocephalus solidus</name>
    <name type="common">Tapeworm</name>
    <dbReference type="NCBI Taxonomy" id="70667"/>
    <lineage>
        <taxon>Eukaryota</taxon>
        <taxon>Metazoa</taxon>
        <taxon>Spiralia</taxon>
        <taxon>Lophotrochozoa</taxon>
        <taxon>Platyhelminthes</taxon>
        <taxon>Cestoda</taxon>
        <taxon>Eucestoda</taxon>
        <taxon>Diphyllobothriidea</taxon>
        <taxon>Diphyllobothriidae</taxon>
        <taxon>Schistocephalus</taxon>
    </lineage>
</organism>
<dbReference type="OrthoDB" id="10380610at2759"/>
<dbReference type="Proteomes" id="UP000275846">
    <property type="component" value="Unassembled WGS sequence"/>
</dbReference>
<gene>
    <name evidence="2" type="ORF">SSLN_LOCUS8226</name>
</gene>
<protein>
    <submittedName>
        <fullName evidence="4">Transposase</fullName>
    </submittedName>
</protein>
<dbReference type="WBParaSite" id="SSLN_0000855301-mRNA-1">
    <property type="protein sequence ID" value="SSLN_0000855301-mRNA-1"/>
    <property type="gene ID" value="SSLN_0000855301"/>
</dbReference>
<reference evidence="2 3" key="2">
    <citation type="submission" date="2018-11" db="EMBL/GenBank/DDBJ databases">
        <authorList>
            <consortium name="Pathogen Informatics"/>
        </authorList>
    </citation>
    <scope>NUCLEOTIDE SEQUENCE [LARGE SCALE GENOMIC DNA]</scope>
    <source>
        <strain evidence="2 3">NST_G2</strain>
    </source>
</reference>
<evidence type="ECO:0000313" key="2">
    <source>
        <dbReference type="EMBL" id="VDL94611.1"/>
    </source>
</evidence>
<keyword evidence="3" id="KW-1185">Reference proteome</keyword>
<evidence type="ECO:0000313" key="3">
    <source>
        <dbReference type="Proteomes" id="UP000275846"/>
    </source>
</evidence>
<sequence length="126" mass="13334">MGTQHCRPGTVVCSDAAIEVAQDNKLIGHRHNHQEGLQFLLEFVPYLVGAGHGGSVDTDDGDKLVSLKRQAEAHQTGQASHDVSPDGKADSGVTKLCLGAAVPTPTSSIWRCSDNRVSMNAAWSTL</sequence>
<feature type="region of interest" description="Disordered" evidence="1">
    <location>
        <begin position="70"/>
        <end position="89"/>
    </location>
</feature>